<protein>
    <submittedName>
        <fullName evidence="2">Acyl-CoA dehydrogenase</fullName>
    </submittedName>
</protein>
<accession>A0A6J4IAV5</accession>
<feature type="compositionally biased region" description="Low complexity" evidence="1">
    <location>
        <begin position="232"/>
        <end position="241"/>
    </location>
</feature>
<feature type="compositionally biased region" description="Basic and acidic residues" evidence="1">
    <location>
        <begin position="68"/>
        <end position="81"/>
    </location>
</feature>
<dbReference type="AlphaFoldDB" id="A0A6J4IAV5"/>
<feature type="compositionally biased region" description="Basic and acidic residues" evidence="1">
    <location>
        <begin position="36"/>
        <end position="48"/>
    </location>
</feature>
<organism evidence="2">
    <name type="scientific">uncultured Actinomycetospora sp</name>
    <dbReference type="NCBI Taxonomy" id="1135996"/>
    <lineage>
        <taxon>Bacteria</taxon>
        <taxon>Bacillati</taxon>
        <taxon>Actinomycetota</taxon>
        <taxon>Actinomycetes</taxon>
        <taxon>Pseudonocardiales</taxon>
        <taxon>Pseudonocardiaceae</taxon>
        <taxon>Actinomycetospora</taxon>
        <taxon>environmental samples</taxon>
    </lineage>
</organism>
<feature type="compositionally biased region" description="Basic residues" evidence="1">
    <location>
        <begin position="249"/>
        <end position="263"/>
    </location>
</feature>
<feature type="compositionally biased region" description="Basic residues" evidence="1">
    <location>
        <begin position="205"/>
        <end position="231"/>
    </location>
</feature>
<reference evidence="2" key="1">
    <citation type="submission" date="2020-02" db="EMBL/GenBank/DDBJ databases">
        <authorList>
            <person name="Meier V. D."/>
        </authorList>
    </citation>
    <scope>NUCLEOTIDE SEQUENCE</scope>
    <source>
        <strain evidence="2">AVDCRST_MAG54</strain>
    </source>
</reference>
<evidence type="ECO:0000256" key="1">
    <source>
        <dbReference type="SAM" id="MobiDB-lite"/>
    </source>
</evidence>
<name>A0A6J4IAV5_9PSEU</name>
<feature type="region of interest" description="Disordered" evidence="1">
    <location>
        <begin position="357"/>
        <end position="387"/>
    </location>
</feature>
<feature type="compositionally biased region" description="Basic residues" evidence="1">
    <location>
        <begin position="186"/>
        <end position="197"/>
    </location>
</feature>
<feature type="compositionally biased region" description="Basic residues" evidence="1">
    <location>
        <begin position="14"/>
        <end position="23"/>
    </location>
</feature>
<gene>
    <name evidence="2" type="ORF">AVDCRST_MAG54-1705</name>
</gene>
<feature type="non-terminal residue" evidence="2">
    <location>
        <position position="387"/>
    </location>
</feature>
<feature type="non-terminal residue" evidence="2">
    <location>
        <position position="1"/>
    </location>
</feature>
<feature type="region of interest" description="Disordered" evidence="1">
    <location>
        <begin position="1"/>
        <end position="304"/>
    </location>
</feature>
<sequence length="387" mass="43291">GLHPERRAAPLPRHPARLRRPRDRPRGPRLGARGPLPDRDRREHEGHGPVRPGGARGLRRARGRHGVVRADLRGDRAGLDGRRRHPRQPLGVLLDARPPRHRRAARPLPARPRDGGDAHRHRADRARRRHRPAGHHHDSDARRWRVRRPRHQDVDHQRPPRRRPAGAGQDRPGGEPGPPRHEHAADRRRHARARGHQGHGQARLQGHRVVRGGARRRAGPRERAARRRRGTRAAAGAVVAGDRPDQHRRPLGGHRAARLRRGPVVRPRPDGVRPADRRLPGRAAAPGRDRGAAPGRPAHDVLGGVADGRRRAHGHRVGHGEDLRVGDRAAVRHRRHAHPRRLRLLDGVRGRAALPRRPADVDRRGHQRRAALGGSEVVAGREGIDRV</sequence>
<feature type="compositionally biased region" description="Basic and acidic residues" evidence="1">
    <location>
        <begin position="267"/>
        <end position="279"/>
    </location>
</feature>
<feature type="compositionally biased region" description="Low complexity" evidence="1">
    <location>
        <begin position="281"/>
        <end position="296"/>
    </location>
</feature>
<dbReference type="EMBL" id="CADCTH010000231">
    <property type="protein sequence ID" value="CAA9245032.1"/>
    <property type="molecule type" value="Genomic_DNA"/>
</dbReference>
<proteinExistence type="predicted"/>
<evidence type="ECO:0000313" key="2">
    <source>
        <dbReference type="EMBL" id="CAA9245032.1"/>
    </source>
</evidence>
<feature type="compositionally biased region" description="Basic residues" evidence="1">
    <location>
        <begin position="57"/>
        <end position="67"/>
    </location>
</feature>
<feature type="compositionally biased region" description="Basic residues" evidence="1">
    <location>
        <begin position="119"/>
        <end position="134"/>
    </location>
</feature>